<evidence type="ECO:0000256" key="5">
    <source>
        <dbReference type="ARBA" id="ARBA00022475"/>
    </source>
</evidence>
<evidence type="ECO:0000313" key="15">
    <source>
        <dbReference type="WBParaSite" id="EVEC_0000265201-mRNA-1"/>
    </source>
</evidence>
<sequence length="251" mass="27997">MIVLNAILQSNQFLYILSNVAVASTICLFLTGVEICWRISKQNSTDGVSSAPFHMGVISGNLWLQYGLLKGDQTKSEAHLLFKSITANDAENLQAVVKVNVVSSLLYSCYVLYYWMKTKYPAKKTQDRIVLAEGGFLLAITLFLHQHRVDTNRALNFLGALCVTFNIATVAAPLAALHDVIKIRSTENLPLPMCIANLLVTSEWFLYGIMVNDFFIKLPNAVALVISIGQILPFFLYPRKRKSSFSDVEKL</sequence>
<feature type="transmembrane region" description="Helical" evidence="12">
    <location>
        <begin position="189"/>
        <end position="210"/>
    </location>
</feature>
<feature type="transmembrane region" description="Helical" evidence="12">
    <location>
        <begin position="216"/>
        <end position="237"/>
    </location>
</feature>
<dbReference type="Gene3D" id="1.20.1280.290">
    <property type="match status" value="2"/>
</dbReference>
<accession>A0A0N4UYJ5</accession>
<comment type="similarity">
    <text evidence="3 12">Belongs to the SWEET sugar transporter family.</text>
</comment>
<evidence type="ECO:0000256" key="7">
    <source>
        <dbReference type="ARBA" id="ARBA00022692"/>
    </source>
</evidence>
<keyword evidence="5" id="KW-1003">Cell membrane</keyword>
<dbReference type="PANTHER" id="PTHR10791">
    <property type="entry name" value="RAG1-ACTIVATING PROTEIN 1"/>
    <property type="match status" value="1"/>
</dbReference>
<keyword evidence="10" id="KW-0333">Golgi apparatus</keyword>
<proteinExistence type="inferred from homology"/>
<evidence type="ECO:0000256" key="1">
    <source>
        <dbReference type="ARBA" id="ARBA00004651"/>
    </source>
</evidence>
<evidence type="ECO:0000256" key="6">
    <source>
        <dbReference type="ARBA" id="ARBA00022597"/>
    </source>
</evidence>
<dbReference type="EMBL" id="UXUI01007365">
    <property type="protein sequence ID" value="VDD87217.1"/>
    <property type="molecule type" value="Genomic_DNA"/>
</dbReference>
<comment type="caution">
    <text evidence="12">Lacks conserved residue(s) required for the propagation of feature annotation.</text>
</comment>
<keyword evidence="11 12" id="KW-0472">Membrane</keyword>
<dbReference type="InterPro" id="IPR004316">
    <property type="entry name" value="SWEET_rpt"/>
</dbReference>
<dbReference type="OrthoDB" id="409725at2759"/>
<evidence type="ECO:0000256" key="10">
    <source>
        <dbReference type="ARBA" id="ARBA00023034"/>
    </source>
</evidence>
<dbReference type="PANTHER" id="PTHR10791:SF112">
    <property type="entry name" value="SUGAR TRANSPORTER SWEET1"/>
    <property type="match status" value="1"/>
</dbReference>
<evidence type="ECO:0000256" key="2">
    <source>
        <dbReference type="ARBA" id="ARBA00004653"/>
    </source>
</evidence>
<evidence type="ECO:0000256" key="8">
    <source>
        <dbReference type="ARBA" id="ARBA00022737"/>
    </source>
</evidence>
<dbReference type="GO" id="GO:0005886">
    <property type="term" value="C:plasma membrane"/>
    <property type="evidence" value="ECO:0007669"/>
    <property type="project" value="UniProtKB-SubCell"/>
</dbReference>
<keyword evidence="14" id="KW-1185">Reference proteome</keyword>
<dbReference type="GO" id="GO:0000139">
    <property type="term" value="C:Golgi membrane"/>
    <property type="evidence" value="ECO:0007669"/>
    <property type="project" value="UniProtKB-SubCell"/>
</dbReference>
<keyword evidence="9 12" id="KW-1133">Transmembrane helix</keyword>
<dbReference type="Proteomes" id="UP000274131">
    <property type="component" value="Unassembled WGS sequence"/>
</dbReference>
<organism evidence="15">
    <name type="scientific">Enterobius vermicularis</name>
    <name type="common">Human pinworm</name>
    <dbReference type="NCBI Taxonomy" id="51028"/>
    <lineage>
        <taxon>Eukaryota</taxon>
        <taxon>Metazoa</taxon>
        <taxon>Ecdysozoa</taxon>
        <taxon>Nematoda</taxon>
        <taxon>Chromadorea</taxon>
        <taxon>Rhabditida</taxon>
        <taxon>Spirurina</taxon>
        <taxon>Oxyuridomorpha</taxon>
        <taxon>Oxyuroidea</taxon>
        <taxon>Oxyuridae</taxon>
        <taxon>Enterobius</taxon>
    </lineage>
</organism>
<protein>
    <recommendedName>
        <fullName evidence="12">Sugar transporter SWEET</fullName>
    </recommendedName>
</protein>
<dbReference type="FunFam" id="1.20.1280.290:FF:000004">
    <property type="entry name" value="Sugar transporter SWEET"/>
    <property type="match status" value="1"/>
</dbReference>
<evidence type="ECO:0000256" key="4">
    <source>
        <dbReference type="ARBA" id="ARBA00022448"/>
    </source>
</evidence>
<keyword evidence="8" id="KW-0677">Repeat</keyword>
<evidence type="ECO:0000313" key="13">
    <source>
        <dbReference type="EMBL" id="VDD87217.1"/>
    </source>
</evidence>
<evidence type="ECO:0000256" key="3">
    <source>
        <dbReference type="ARBA" id="ARBA00007809"/>
    </source>
</evidence>
<keyword evidence="4 12" id="KW-0813">Transport</keyword>
<dbReference type="GO" id="GO:0051119">
    <property type="term" value="F:sugar transmembrane transporter activity"/>
    <property type="evidence" value="ECO:0007669"/>
    <property type="project" value="InterPro"/>
</dbReference>
<keyword evidence="6 12" id="KW-0762">Sugar transport</keyword>
<evidence type="ECO:0000256" key="9">
    <source>
        <dbReference type="ARBA" id="ARBA00022989"/>
    </source>
</evidence>
<dbReference type="Pfam" id="PF03083">
    <property type="entry name" value="MtN3_slv"/>
    <property type="match status" value="2"/>
</dbReference>
<reference evidence="13 14" key="2">
    <citation type="submission" date="2018-10" db="EMBL/GenBank/DDBJ databases">
        <authorList>
            <consortium name="Pathogen Informatics"/>
        </authorList>
    </citation>
    <scope>NUCLEOTIDE SEQUENCE [LARGE SCALE GENOMIC DNA]</scope>
</reference>
<keyword evidence="7 12" id="KW-0812">Transmembrane</keyword>
<feature type="transmembrane region" description="Helical" evidence="12">
    <location>
        <begin position="95"/>
        <end position="116"/>
    </location>
</feature>
<evidence type="ECO:0000256" key="12">
    <source>
        <dbReference type="RuleBase" id="RU910715"/>
    </source>
</evidence>
<comment type="subcellular location">
    <subcellularLocation>
        <location evidence="1">Cell membrane</location>
        <topology evidence="1">Multi-pass membrane protein</topology>
    </subcellularLocation>
    <subcellularLocation>
        <location evidence="2">Golgi apparatus membrane</location>
        <topology evidence="2">Multi-pass membrane protein</topology>
    </subcellularLocation>
</comment>
<evidence type="ECO:0000256" key="11">
    <source>
        <dbReference type="ARBA" id="ARBA00023136"/>
    </source>
</evidence>
<reference evidence="15" key="1">
    <citation type="submission" date="2017-02" db="UniProtKB">
        <authorList>
            <consortium name="WormBaseParasite"/>
        </authorList>
    </citation>
    <scope>IDENTIFICATION</scope>
</reference>
<gene>
    <name evidence="13" type="ORF">EVEC_LOCUS2360</name>
</gene>
<dbReference type="WBParaSite" id="EVEC_0000265201-mRNA-1">
    <property type="protein sequence ID" value="EVEC_0000265201-mRNA-1"/>
    <property type="gene ID" value="EVEC_0000265201"/>
</dbReference>
<comment type="function">
    <text evidence="12">Mediates sugar transport across membranes.</text>
</comment>
<dbReference type="AlphaFoldDB" id="A0A0N4UYJ5"/>
<name>A0A0N4UYJ5_ENTVE</name>
<feature type="transmembrane region" description="Helical" evidence="12">
    <location>
        <begin position="12"/>
        <end position="33"/>
    </location>
</feature>
<dbReference type="InterPro" id="IPR047664">
    <property type="entry name" value="SWEET"/>
</dbReference>
<feature type="transmembrane region" description="Helical" evidence="12">
    <location>
        <begin position="128"/>
        <end position="145"/>
    </location>
</feature>
<feature type="transmembrane region" description="Helical" evidence="12">
    <location>
        <begin position="157"/>
        <end position="177"/>
    </location>
</feature>
<evidence type="ECO:0000313" key="14">
    <source>
        <dbReference type="Proteomes" id="UP000274131"/>
    </source>
</evidence>